<evidence type="ECO:0000256" key="1">
    <source>
        <dbReference type="SAM" id="MobiDB-lite"/>
    </source>
</evidence>
<feature type="compositionally biased region" description="Basic and acidic residues" evidence="1">
    <location>
        <begin position="298"/>
        <end position="310"/>
    </location>
</feature>
<feature type="region of interest" description="Disordered" evidence="1">
    <location>
        <begin position="827"/>
        <end position="900"/>
    </location>
</feature>
<feature type="region of interest" description="Disordered" evidence="1">
    <location>
        <begin position="1067"/>
        <end position="1198"/>
    </location>
</feature>
<feature type="compositionally biased region" description="Basic and acidic residues" evidence="1">
    <location>
        <begin position="554"/>
        <end position="564"/>
    </location>
</feature>
<evidence type="ECO:0000313" key="3">
    <source>
        <dbReference type="Proteomes" id="UP000594364"/>
    </source>
</evidence>
<feature type="region of interest" description="Disordered" evidence="1">
    <location>
        <begin position="400"/>
        <end position="494"/>
    </location>
</feature>
<organism evidence="2 3">
    <name type="scientific">Epichloe festucae (strain Fl1)</name>
    <dbReference type="NCBI Taxonomy" id="877507"/>
    <lineage>
        <taxon>Eukaryota</taxon>
        <taxon>Fungi</taxon>
        <taxon>Dikarya</taxon>
        <taxon>Ascomycota</taxon>
        <taxon>Pezizomycotina</taxon>
        <taxon>Sordariomycetes</taxon>
        <taxon>Hypocreomycetidae</taxon>
        <taxon>Hypocreales</taxon>
        <taxon>Clavicipitaceae</taxon>
        <taxon>Epichloe</taxon>
    </lineage>
</organism>
<accession>A0A7S9PWD5</accession>
<feature type="region of interest" description="Disordered" evidence="1">
    <location>
        <begin position="919"/>
        <end position="953"/>
    </location>
</feature>
<dbReference type="Proteomes" id="UP000594364">
    <property type="component" value="Chromosome 4"/>
</dbReference>
<feature type="region of interest" description="Disordered" evidence="1">
    <location>
        <begin position="751"/>
        <end position="789"/>
    </location>
</feature>
<feature type="compositionally biased region" description="Polar residues" evidence="1">
    <location>
        <begin position="565"/>
        <end position="575"/>
    </location>
</feature>
<feature type="compositionally biased region" description="Pro residues" evidence="1">
    <location>
        <begin position="880"/>
        <end position="889"/>
    </location>
</feature>
<sequence>MWMVRVPLPRSLGAVQERRIKAGNISVLSCSGGQGGGMAGGPGPAKITPPASANDMQYLLESNKQVPTHLPALNAQRPQFQDSRHHRITFRKWHRIFSTLTSHPFTSHHFSPRNVLKPSAVIPALTMTAPTLSEHGHETLTECRHLPHGQFKKHKVLPRPGKDRSVDDGQALPVIYDAATGTAVPSGSLVSQTSSPRTLKHRPRRIGTGPDLPPTPPNCSRASSGSHPAQPPGSDSPDAEIQTPQASSKRPPATPPDQRSPPTPDETPPQPANRARAPRPFLGLDRDYPRTATATTDSRTESFKTAREEPISSEDEAAMSTTETVMLASSTPSQTTVLRFPVSTASRAVQPQALDFALERLKTNSDEFYTPRTRGELAQLDGEWGSTRHVEREWDDNLQSAVSVGRREPKSVSPRKPQLDRAKNEALEDKVITPTNATEAVRSMSLKEAATVRSTPKSSPQSTPQRRRTGVVASRSEASRTMQPRRSTGLSIHSAPSTVIEAILVDSPSPLQRQRTLRHVRKRRELKESSPRGQHNASEGMESPPVKVSPLSNSRDEIARRHDSYTSTTSTNSMVSGRARREVRKSGGIPVVVIPDRRSSHKSKSREPSLRSSSSRHSRTRSGGSSPLDRSPFSSEELSFDRQSRRDRSTSVSDGSDQRTMDFPPIMPTRSSSLSAPTSRTTSRSGSLTVESVKALNEMHRHDQKSTAPRTTITAAAAAAVMVTEPASHTATQAKVAIVPTSQNAASPIISIQSPQTSRSDGDYGQGPFGADHHDDAASARKHSSRTTPFSVMSMETNWTAPEVSEAQAVHMYPHQNSSVLRINHPAKPQDATDATDEGLEQAESNETPGFTTTSPEVGVLTPEQRQSLEEVDSPLRNPRSPPNPPVHPPAINFIPATPSGLTPAEERLVQLGNFHEVSAEKPGRRPSLVRRALSRRRHSISSPPSESKRPGFLTRTFSVSRNERNSVDLERPGFLNPDVDLAYGQKKSEPAEQDKLHPHWRPQWANDAGDCDCSSCRRASERVEEIYRYPPIDNRPRPLKRSLSAKVKNIFTILPTRPEYQYHMDDVQGPERRTIRRTPSGNLKVMRRRSSENSLKRQSMGFQKERRPASEGNSQKGFWRVHSSRRRRSSDRLRRSSSLSSRFERMPSLTRKWSERRREKRTQELRQMISGPREVRDGVGEVIRSSTVKNPQAHHPN</sequence>
<feature type="compositionally biased region" description="Basic and acidic residues" evidence="1">
    <location>
        <begin position="1153"/>
        <end position="1165"/>
    </location>
</feature>
<feature type="compositionally biased region" description="Low complexity" evidence="1">
    <location>
        <begin position="453"/>
        <end position="464"/>
    </location>
</feature>
<name>A0A7S9PWD5_EPIFF</name>
<feature type="compositionally biased region" description="Pro residues" evidence="1">
    <location>
        <begin position="252"/>
        <end position="271"/>
    </location>
</feature>
<feature type="compositionally biased region" description="Basic and acidic residues" evidence="1">
    <location>
        <begin position="639"/>
        <end position="649"/>
    </location>
</feature>
<protein>
    <submittedName>
        <fullName evidence="2">Uncharacterized protein</fullName>
    </submittedName>
</protein>
<feature type="compositionally biased region" description="Basic and acidic residues" evidence="1">
    <location>
        <begin position="417"/>
        <end position="431"/>
    </location>
</feature>
<evidence type="ECO:0000313" key="2">
    <source>
        <dbReference type="EMBL" id="QPH04332.1"/>
    </source>
</evidence>
<feature type="compositionally biased region" description="Low complexity" evidence="1">
    <location>
        <begin position="668"/>
        <end position="689"/>
    </location>
</feature>
<dbReference type="EMBL" id="CP031388">
    <property type="protein sequence ID" value="QPH04332.1"/>
    <property type="molecule type" value="Genomic_DNA"/>
</dbReference>
<dbReference type="AlphaFoldDB" id="A0A7S9PWD5"/>
<feature type="compositionally biased region" description="Polar residues" evidence="1">
    <location>
        <begin position="479"/>
        <end position="494"/>
    </location>
</feature>
<feature type="region of interest" description="Disordered" evidence="1">
    <location>
        <begin position="184"/>
        <end position="334"/>
    </location>
</feature>
<keyword evidence="3" id="KW-1185">Reference proteome</keyword>
<feature type="compositionally biased region" description="Polar residues" evidence="1">
    <location>
        <begin position="843"/>
        <end position="856"/>
    </location>
</feature>
<feature type="compositionally biased region" description="Polar residues" evidence="1">
    <location>
        <begin position="184"/>
        <end position="197"/>
    </location>
</feature>
<reference evidence="2 3" key="1">
    <citation type="journal article" date="2018" name="PLoS Genet.">
        <title>Repeat elements organise 3D genome structure and mediate transcription in the filamentous fungus Epichloe festucae.</title>
        <authorList>
            <person name="Winter D.J."/>
            <person name="Ganley A.R.D."/>
            <person name="Young C.A."/>
            <person name="Liachko I."/>
            <person name="Schardl C.L."/>
            <person name="Dupont P.Y."/>
            <person name="Berry D."/>
            <person name="Ram A."/>
            <person name="Scott B."/>
            <person name="Cox M.P."/>
        </authorList>
    </citation>
    <scope>NUCLEOTIDE SEQUENCE [LARGE SCALE GENOMIC DNA]</scope>
    <source>
        <strain evidence="2 3">Fl1</strain>
    </source>
</reference>
<feature type="compositionally biased region" description="Polar residues" evidence="1">
    <location>
        <begin position="319"/>
        <end position="334"/>
    </location>
</feature>
<feature type="region of interest" description="Disordered" evidence="1">
    <location>
        <begin position="510"/>
        <end position="689"/>
    </location>
</feature>
<gene>
    <name evidence="2" type="ORF">C2857_001252</name>
</gene>
<proteinExistence type="predicted"/>
<dbReference type="OrthoDB" id="3870679at2759"/>
<feature type="compositionally biased region" description="Polar residues" evidence="1">
    <location>
        <begin position="218"/>
        <end position="227"/>
    </location>
</feature>
<feature type="compositionally biased region" description="Basic residues" evidence="1">
    <location>
        <begin position="515"/>
        <end position="524"/>
    </location>
</feature>